<name>A0A0B7C3I6_9EUPU</name>
<dbReference type="AlphaFoldDB" id="A0A0B7C3I6"/>
<feature type="non-terminal residue" evidence="1">
    <location>
        <position position="1"/>
    </location>
</feature>
<protein>
    <submittedName>
        <fullName evidence="1">Uncharacterized protein</fullName>
    </submittedName>
</protein>
<evidence type="ECO:0000313" key="1">
    <source>
        <dbReference type="EMBL" id="CEK99752.1"/>
    </source>
</evidence>
<proteinExistence type="predicted"/>
<reference evidence="1" key="1">
    <citation type="submission" date="2014-12" db="EMBL/GenBank/DDBJ databases">
        <title>Insight into the proteome of Arion vulgaris.</title>
        <authorList>
            <person name="Aradska J."/>
            <person name="Bulat T."/>
            <person name="Smidak R."/>
            <person name="Sarate P."/>
            <person name="Gangsoo J."/>
            <person name="Sialana F."/>
            <person name="Bilban M."/>
            <person name="Lubec G."/>
        </authorList>
    </citation>
    <scope>NUCLEOTIDE SEQUENCE</scope>
    <source>
        <tissue evidence="1">Skin</tissue>
    </source>
</reference>
<sequence>PDEILPNFEHVHKHEIDFHIPENNMSISNDTTMRQEVSNAVDVNDIRVGNLKDRSIEVDCGDRALGGTALNTVIAVMP</sequence>
<organism evidence="1">
    <name type="scientific">Arion vulgaris</name>
    <dbReference type="NCBI Taxonomy" id="1028688"/>
    <lineage>
        <taxon>Eukaryota</taxon>
        <taxon>Metazoa</taxon>
        <taxon>Spiralia</taxon>
        <taxon>Lophotrochozoa</taxon>
        <taxon>Mollusca</taxon>
        <taxon>Gastropoda</taxon>
        <taxon>Heterobranchia</taxon>
        <taxon>Euthyneura</taxon>
        <taxon>Panpulmonata</taxon>
        <taxon>Eupulmonata</taxon>
        <taxon>Stylommatophora</taxon>
        <taxon>Helicina</taxon>
        <taxon>Arionoidea</taxon>
        <taxon>Arionidae</taxon>
        <taxon>Arion</taxon>
    </lineage>
</organism>
<feature type="non-terminal residue" evidence="1">
    <location>
        <position position="78"/>
    </location>
</feature>
<dbReference type="EMBL" id="HACG01052881">
    <property type="protein sequence ID" value="CEK99752.1"/>
    <property type="molecule type" value="Transcribed_RNA"/>
</dbReference>
<gene>
    <name evidence="1" type="primary">ORF222048</name>
</gene>
<accession>A0A0B7C3I6</accession>